<name>A0ABQ5GIL7_9ASTR</name>
<comment type="caution">
    <text evidence="2">The sequence shown here is derived from an EMBL/GenBank/DDBJ whole genome shotgun (WGS) entry which is preliminary data.</text>
</comment>
<accession>A0ABQ5GIL7</accession>
<keyword evidence="1" id="KW-0732">Signal</keyword>
<feature type="signal peptide" evidence="1">
    <location>
        <begin position="1"/>
        <end position="23"/>
    </location>
</feature>
<reference evidence="2" key="2">
    <citation type="submission" date="2022-01" db="EMBL/GenBank/DDBJ databases">
        <authorList>
            <person name="Yamashiro T."/>
            <person name="Shiraishi A."/>
            <person name="Satake H."/>
            <person name="Nakayama K."/>
        </authorList>
    </citation>
    <scope>NUCLEOTIDE SEQUENCE</scope>
</reference>
<proteinExistence type="predicted"/>
<dbReference type="Proteomes" id="UP001151760">
    <property type="component" value="Unassembled WGS sequence"/>
</dbReference>
<gene>
    <name evidence="2" type="ORF">Tco_1042267</name>
</gene>
<keyword evidence="3" id="KW-1185">Reference proteome</keyword>
<organism evidence="2 3">
    <name type="scientific">Tanacetum coccineum</name>
    <dbReference type="NCBI Taxonomy" id="301880"/>
    <lineage>
        <taxon>Eukaryota</taxon>
        <taxon>Viridiplantae</taxon>
        <taxon>Streptophyta</taxon>
        <taxon>Embryophyta</taxon>
        <taxon>Tracheophyta</taxon>
        <taxon>Spermatophyta</taxon>
        <taxon>Magnoliopsida</taxon>
        <taxon>eudicotyledons</taxon>
        <taxon>Gunneridae</taxon>
        <taxon>Pentapetalae</taxon>
        <taxon>asterids</taxon>
        <taxon>campanulids</taxon>
        <taxon>Asterales</taxon>
        <taxon>Asteraceae</taxon>
        <taxon>Asteroideae</taxon>
        <taxon>Anthemideae</taxon>
        <taxon>Anthemidinae</taxon>
        <taxon>Tanacetum</taxon>
    </lineage>
</organism>
<feature type="chain" id="PRO_5046143417" evidence="1">
    <location>
        <begin position="24"/>
        <end position="88"/>
    </location>
</feature>
<reference evidence="2" key="1">
    <citation type="journal article" date="2022" name="Int. J. Mol. Sci.">
        <title>Draft Genome of Tanacetum Coccineum: Genomic Comparison of Closely Related Tanacetum-Family Plants.</title>
        <authorList>
            <person name="Yamashiro T."/>
            <person name="Shiraishi A."/>
            <person name="Nakayama K."/>
            <person name="Satake H."/>
        </authorList>
    </citation>
    <scope>NUCLEOTIDE SEQUENCE</scope>
</reference>
<sequence>MARFTSMAMLNVVLLIVIMMAGATKTSAGGVCHDLIPLTPAVCNEDVISNDCWDACHKKFGPTAVPGCEFFPSFPGPKKMACKCFLPC</sequence>
<evidence type="ECO:0000313" key="3">
    <source>
        <dbReference type="Proteomes" id="UP001151760"/>
    </source>
</evidence>
<evidence type="ECO:0000256" key="1">
    <source>
        <dbReference type="SAM" id="SignalP"/>
    </source>
</evidence>
<evidence type="ECO:0000313" key="2">
    <source>
        <dbReference type="EMBL" id="GJT75542.1"/>
    </source>
</evidence>
<dbReference type="EMBL" id="BQNB010018540">
    <property type="protein sequence ID" value="GJT75542.1"/>
    <property type="molecule type" value="Genomic_DNA"/>
</dbReference>
<protein>
    <submittedName>
        <fullName evidence="2">Uncharacterized protein</fullName>
    </submittedName>
</protein>